<protein>
    <submittedName>
        <fullName evidence="2">Phosphotransferase</fullName>
    </submittedName>
</protein>
<name>A0ABS5WLH1_9RHOB</name>
<dbReference type="RefSeq" id="WP_181824630.1">
    <property type="nucleotide sequence ID" value="NZ_JAHHDY010000004.1"/>
</dbReference>
<proteinExistence type="predicted"/>
<dbReference type="Gene3D" id="3.90.1200.10">
    <property type="match status" value="1"/>
</dbReference>
<dbReference type="Pfam" id="PF01636">
    <property type="entry name" value="APH"/>
    <property type="match status" value="1"/>
</dbReference>
<dbReference type="InterPro" id="IPR002575">
    <property type="entry name" value="Aminoglycoside_PTrfase"/>
</dbReference>
<dbReference type="Proteomes" id="UP000763802">
    <property type="component" value="Unassembled WGS sequence"/>
</dbReference>
<sequence>MIKPSPAELQIAQQFLSEFRDARNIDGDMSMTCIYRSADFSDERLVYRVTTSHDTEYALKIDVAPAPNPRLSDEFKVLTRLVPHFEHRAEVDVVKPLYLSPSARFLVTEFVDHKTATHHIFNSKKDAQAGQMYRRAGHWLHELHDIDPPSKTRFWFDWMFEAIEEKLSAGLPMMPASDYRPMIEQMKRDVECIKQFKAFKRYCHGDFHGENLIMGRGTAFGLDFTEHRVKLGEYDIVDFLKGDVYRSGNPLDVDRSGILRSNKEMFFKRYKHRINMAILDYCIRARMLIDCLHITQNMYKADEFQRTKYRNLHNRLTLAFRTPIEG</sequence>
<dbReference type="EMBL" id="JAHHDY010000004">
    <property type="protein sequence ID" value="MBT3139969.1"/>
    <property type="molecule type" value="Genomic_DNA"/>
</dbReference>
<feature type="domain" description="Aminoglycoside phosphotransferase" evidence="1">
    <location>
        <begin position="45"/>
        <end position="240"/>
    </location>
</feature>
<organism evidence="2 3">
    <name type="scientific">Falsiruegeria litorea</name>
    <dbReference type="NCBI Taxonomy" id="1280831"/>
    <lineage>
        <taxon>Bacteria</taxon>
        <taxon>Pseudomonadati</taxon>
        <taxon>Pseudomonadota</taxon>
        <taxon>Alphaproteobacteria</taxon>
        <taxon>Rhodobacterales</taxon>
        <taxon>Roseobacteraceae</taxon>
        <taxon>Falsiruegeria</taxon>
    </lineage>
</organism>
<evidence type="ECO:0000313" key="3">
    <source>
        <dbReference type="Proteomes" id="UP000763802"/>
    </source>
</evidence>
<comment type="caution">
    <text evidence="2">The sequence shown here is derived from an EMBL/GenBank/DDBJ whole genome shotgun (WGS) entry which is preliminary data.</text>
</comment>
<dbReference type="InterPro" id="IPR011009">
    <property type="entry name" value="Kinase-like_dom_sf"/>
</dbReference>
<evidence type="ECO:0000259" key="1">
    <source>
        <dbReference type="Pfam" id="PF01636"/>
    </source>
</evidence>
<accession>A0ABS5WLH1</accession>
<keyword evidence="3" id="KW-1185">Reference proteome</keyword>
<dbReference type="SUPFAM" id="SSF56112">
    <property type="entry name" value="Protein kinase-like (PK-like)"/>
    <property type="match status" value="1"/>
</dbReference>
<evidence type="ECO:0000313" key="2">
    <source>
        <dbReference type="EMBL" id="MBT3139969.1"/>
    </source>
</evidence>
<gene>
    <name evidence="2" type="ORF">KL867_02800</name>
</gene>
<reference evidence="2 3" key="1">
    <citation type="submission" date="2021-05" db="EMBL/GenBank/DDBJ databases">
        <title>Draft genomes of marine bacteria isolated from model chitin particles.</title>
        <authorList>
            <person name="Datta M.S."/>
            <person name="Schwartzman J.A."/>
            <person name="Cordero O."/>
        </authorList>
    </citation>
    <scope>NUCLEOTIDE SEQUENCE [LARGE SCALE GENOMIC DNA]</scope>
    <source>
        <strain evidence="2 3">4E07</strain>
    </source>
</reference>